<sequence length="213" mass="22014">MPSFSTILSYAALGLAVFAGVQAAPSPALETSLATRTVDAQCGCTTPLPELIATAVTHLTVVLGPVQYVTSENCTAKILVPIFVEAATILDTLFSETQLLIGSTIEVILSTGSGVLSVVDLCGLLTTLIKLICGVVALVIKLVANADREVVCNLLRQIIILLCKILAAVVGLVDGVLVLLTTTLVDIALPLILNLGLGVVLKEVCINLGLTVL</sequence>
<name>A0AA39TYB9_9AGAR</name>
<dbReference type="EMBL" id="JAUEPR010000033">
    <property type="protein sequence ID" value="KAK0473412.1"/>
    <property type="molecule type" value="Genomic_DNA"/>
</dbReference>
<keyword evidence="1" id="KW-0812">Transmembrane</keyword>
<feature type="chain" id="PRO_5041209836" description="Transmembrane protein" evidence="2">
    <location>
        <begin position="24"/>
        <end position="213"/>
    </location>
</feature>
<evidence type="ECO:0000313" key="4">
    <source>
        <dbReference type="Proteomes" id="UP001175227"/>
    </source>
</evidence>
<evidence type="ECO:0000313" key="3">
    <source>
        <dbReference type="EMBL" id="KAK0473412.1"/>
    </source>
</evidence>
<keyword evidence="1" id="KW-0472">Membrane</keyword>
<keyword evidence="2" id="KW-0732">Signal</keyword>
<keyword evidence="1" id="KW-1133">Transmembrane helix</keyword>
<evidence type="ECO:0000256" key="2">
    <source>
        <dbReference type="SAM" id="SignalP"/>
    </source>
</evidence>
<accession>A0AA39TYB9</accession>
<protein>
    <recommendedName>
        <fullName evidence="5">Transmembrane protein</fullName>
    </recommendedName>
</protein>
<feature type="signal peptide" evidence="2">
    <location>
        <begin position="1"/>
        <end position="23"/>
    </location>
</feature>
<dbReference type="AlphaFoldDB" id="A0AA39TYB9"/>
<evidence type="ECO:0008006" key="5">
    <source>
        <dbReference type="Google" id="ProtNLM"/>
    </source>
</evidence>
<dbReference type="Proteomes" id="UP001175227">
    <property type="component" value="Unassembled WGS sequence"/>
</dbReference>
<gene>
    <name evidence="3" type="ORF">IW261DRAFT_1596379</name>
</gene>
<reference evidence="3" key="1">
    <citation type="submission" date="2023-06" db="EMBL/GenBank/DDBJ databases">
        <authorList>
            <consortium name="Lawrence Berkeley National Laboratory"/>
            <person name="Ahrendt S."/>
            <person name="Sahu N."/>
            <person name="Indic B."/>
            <person name="Wong-Bajracharya J."/>
            <person name="Merenyi Z."/>
            <person name="Ke H.-M."/>
            <person name="Monk M."/>
            <person name="Kocsube S."/>
            <person name="Drula E."/>
            <person name="Lipzen A."/>
            <person name="Balint B."/>
            <person name="Henrissat B."/>
            <person name="Andreopoulos B."/>
            <person name="Martin F.M."/>
            <person name="Harder C.B."/>
            <person name="Rigling D."/>
            <person name="Ford K.L."/>
            <person name="Foster G.D."/>
            <person name="Pangilinan J."/>
            <person name="Papanicolaou A."/>
            <person name="Barry K."/>
            <person name="LaButti K."/>
            <person name="Viragh M."/>
            <person name="Koriabine M."/>
            <person name="Yan M."/>
            <person name="Riley R."/>
            <person name="Champramary S."/>
            <person name="Plett K.L."/>
            <person name="Tsai I.J."/>
            <person name="Slot J."/>
            <person name="Sipos G."/>
            <person name="Plett J."/>
            <person name="Nagy L.G."/>
            <person name="Grigoriev I.V."/>
        </authorList>
    </citation>
    <scope>NUCLEOTIDE SEQUENCE</scope>
    <source>
        <strain evidence="3">ICMP 16352</strain>
    </source>
</reference>
<feature type="transmembrane region" description="Helical" evidence="1">
    <location>
        <begin position="187"/>
        <end position="210"/>
    </location>
</feature>
<keyword evidence="4" id="KW-1185">Reference proteome</keyword>
<organism evidence="3 4">
    <name type="scientific">Armillaria novae-zelandiae</name>
    <dbReference type="NCBI Taxonomy" id="153914"/>
    <lineage>
        <taxon>Eukaryota</taxon>
        <taxon>Fungi</taxon>
        <taxon>Dikarya</taxon>
        <taxon>Basidiomycota</taxon>
        <taxon>Agaricomycotina</taxon>
        <taxon>Agaricomycetes</taxon>
        <taxon>Agaricomycetidae</taxon>
        <taxon>Agaricales</taxon>
        <taxon>Marasmiineae</taxon>
        <taxon>Physalacriaceae</taxon>
        <taxon>Armillaria</taxon>
    </lineage>
</organism>
<evidence type="ECO:0000256" key="1">
    <source>
        <dbReference type="SAM" id="Phobius"/>
    </source>
</evidence>
<comment type="caution">
    <text evidence="3">The sequence shown here is derived from an EMBL/GenBank/DDBJ whole genome shotgun (WGS) entry which is preliminary data.</text>
</comment>
<feature type="transmembrane region" description="Helical" evidence="1">
    <location>
        <begin position="123"/>
        <end position="146"/>
    </location>
</feature>
<feature type="transmembrane region" description="Helical" evidence="1">
    <location>
        <begin position="158"/>
        <end position="181"/>
    </location>
</feature>
<proteinExistence type="predicted"/>